<dbReference type="AlphaFoldDB" id="W7TGW2"/>
<keyword evidence="2" id="KW-1185">Reference proteome</keyword>
<dbReference type="Proteomes" id="UP000019335">
    <property type="component" value="Unassembled WGS sequence"/>
</dbReference>
<proteinExistence type="predicted"/>
<accession>W7TGW2</accession>
<evidence type="ECO:0000313" key="1">
    <source>
        <dbReference type="EMBL" id="EWM20184.1"/>
    </source>
</evidence>
<organism evidence="1 2">
    <name type="scientific">Nannochloropsis gaditana</name>
    <dbReference type="NCBI Taxonomy" id="72520"/>
    <lineage>
        <taxon>Eukaryota</taxon>
        <taxon>Sar</taxon>
        <taxon>Stramenopiles</taxon>
        <taxon>Ochrophyta</taxon>
        <taxon>Eustigmatophyceae</taxon>
        <taxon>Eustigmatales</taxon>
        <taxon>Monodopsidaceae</taxon>
        <taxon>Nannochloropsis</taxon>
    </lineage>
</organism>
<dbReference type="EMBL" id="AZIL01003284">
    <property type="protein sequence ID" value="EWM20185.1"/>
    <property type="molecule type" value="Genomic_DNA"/>
</dbReference>
<reference evidence="1 2" key="1">
    <citation type="journal article" date="2014" name="Mol. Plant">
        <title>Chromosome Scale Genome Assembly and Transcriptome Profiling of Nannochloropsis gaditana in Nitrogen Depletion.</title>
        <authorList>
            <person name="Corteggiani Carpinelli E."/>
            <person name="Telatin A."/>
            <person name="Vitulo N."/>
            <person name="Forcato C."/>
            <person name="D'Angelo M."/>
            <person name="Schiavon R."/>
            <person name="Vezzi A."/>
            <person name="Giacometti G.M."/>
            <person name="Morosinotto T."/>
            <person name="Valle G."/>
        </authorList>
    </citation>
    <scope>NUCLEOTIDE SEQUENCE [LARGE SCALE GENOMIC DNA]</scope>
    <source>
        <strain evidence="1 2">B-31</strain>
    </source>
</reference>
<comment type="caution">
    <text evidence="1">The sequence shown here is derived from an EMBL/GenBank/DDBJ whole genome shotgun (WGS) entry which is preliminary data.</text>
</comment>
<protein>
    <submittedName>
        <fullName evidence="1">Uncharacterized protein</fullName>
    </submittedName>
</protein>
<name>W7TGW2_9STRA</name>
<dbReference type="EMBL" id="AZIL01003284">
    <property type="protein sequence ID" value="EWM20184.1"/>
    <property type="molecule type" value="Genomic_DNA"/>
</dbReference>
<gene>
    <name evidence="1" type="ORF">Naga_101216g1</name>
</gene>
<sequence>MPTWTGKASLSTLCPTSRGVRGLHFTICWNIFRSKKRDGWSIIEREKGPGPQEKVPISPLDNYKPRSKHHYSCVSAPFHGLVLFMTLRAAHPGFCAFGPPRSTPSLRCHPLFYTTHGRRLPAARHAWRQ</sequence>
<evidence type="ECO:0000313" key="2">
    <source>
        <dbReference type="Proteomes" id="UP000019335"/>
    </source>
</evidence>